<dbReference type="SUPFAM" id="SSF49482">
    <property type="entry name" value="Aromatic compound dioxygenase"/>
    <property type="match status" value="1"/>
</dbReference>
<evidence type="ECO:0000259" key="4">
    <source>
        <dbReference type="Pfam" id="PF00775"/>
    </source>
</evidence>
<dbReference type="Pfam" id="PF00775">
    <property type="entry name" value="Dioxygenase_C"/>
    <property type="match status" value="1"/>
</dbReference>
<dbReference type="InterPro" id="IPR015889">
    <property type="entry name" value="Intradiol_dOase_core"/>
</dbReference>
<dbReference type="InterPro" id="IPR000627">
    <property type="entry name" value="Intradiol_dOase_C"/>
</dbReference>
<evidence type="ECO:0000313" key="6">
    <source>
        <dbReference type="Proteomes" id="UP000765160"/>
    </source>
</evidence>
<feature type="domain" description="Intradiol ring-cleavage dioxygenases" evidence="4">
    <location>
        <begin position="24"/>
        <end position="177"/>
    </location>
</feature>
<evidence type="ECO:0000256" key="1">
    <source>
        <dbReference type="ARBA" id="ARBA00007825"/>
    </source>
</evidence>
<keyword evidence="2" id="KW-0223">Dioxygenase</keyword>
<dbReference type="PANTHER" id="PTHR33711">
    <property type="entry name" value="DIOXYGENASE, PUTATIVE (AFU_ORTHOLOGUE AFUA_2G02910)-RELATED"/>
    <property type="match status" value="1"/>
</dbReference>
<dbReference type="InterPro" id="IPR012786">
    <property type="entry name" value="Protocat_dOase_a"/>
</dbReference>
<accession>A0ABX1F077</accession>
<dbReference type="Gene3D" id="2.60.130.10">
    <property type="entry name" value="Aromatic compound dioxygenase"/>
    <property type="match status" value="1"/>
</dbReference>
<reference evidence="5 6" key="1">
    <citation type="submission" date="2020-03" db="EMBL/GenBank/DDBJ databases">
        <title>Roseomonas selenitidurans sp. nov. isolated from soil.</title>
        <authorList>
            <person name="Liu H."/>
        </authorList>
    </citation>
    <scope>NUCLEOTIDE SEQUENCE [LARGE SCALE GENOMIC DNA]</scope>
    <source>
        <strain evidence="5 6">JCM 15073</strain>
    </source>
</reference>
<evidence type="ECO:0000256" key="3">
    <source>
        <dbReference type="ARBA" id="ARBA00023002"/>
    </source>
</evidence>
<evidence type="ECO:0000256" key="2">
    <source>
        <dbReference type="ARBA" id="ARBA00022964"/>
    </source>
</evidence>
<dbReference type="PANTHER" id="PTHR33711:SF9">
    <property type="entry name" value="PROTOCATECHUATE 3,4-DIOXYGENASE ALPHA CHAIN"/>
    <property type="match status" value="1"/>
</dbReference>
<evidence type="ECO:0000313" key="5">
    <source>
        <dbReference type="EMBL" id="NKE45723.1"/>
    </source>
</evidence>
<dbReference type="EC" id="1.13.11.3" evidence="5"/>
<organism evidence="5 6">
    <name type="scientific">Falsiroseomonas frigidaquae</name>
    <dbReference type="NCBI Taxonomy" id="487318"/>
    <lineage>
        <taxon>Bacteria</taxon>
        <taxon>Pseudomonadati</taxon>
        <taxon>Pseudomonadota</taxon>
        <taxon>Alphaproteobacteria</taxon>
        <taxon>Acetobacterales</taxon>
        <taxon>Roseomonadaceae</taxon>
        <taxon>Falsiroseomonas</taxon>
    </lineage>
</organism>
<protein>
    <submittedName>
        <fullName evidence="5">Protocatechuate 3,4-dioxygenase subunit alpha</fullName>
        <ecNumber evidence="5">1.13.11.3</ecNumber>
    </submittedName>
</protein>
<name>A0ABX1F077_9PROT</name>
<dbReference type="NCBIfam" id="TIGR02423">
    <property type="entry name" value="protocat_alph"/>
    <property type="match status" value="1"/>
</dbReference>
<dbReference type="RefSeq" id="WP_168050269.1">
    <property type="nucleotide sequence ID" value="NZ_JAATJR010000004.1"/>
</dbReference>
<dbReference type="EMBL" id="JAAVTX010000004">
    <property type="protein sequence ID" value="NKE45723.1"/>
    <property type="molecule type" value="Genomic_DNA"/>
</dbReference>
<gene>
    <name evidence="5" type="primary">pcaG</name>
    <name evidence="5" type="ORF">HB662_13110</name>
</gene>
<dbReference type="InterPro" id="IPR039387">
    <property type="entry name" value="3_4-PCD"/>
</dbReference>
<dbReference type="GO" id="GO:0018578">
    <property type="term" value="F:protocatechuate 3,4-dioxygenase activity"/>
    <property type="evidence" value="ECO:0007669"/>
    <property type="project" value="UniProtKB-EC"/>
</dbReference>
<keyword evidence="6" id="KW-1185">Reference proteome</keyword>
<dbReference type="CDD" id="cd03459">
    <property type="entry name" value="3_4-PCD"/>
    <property type="match status" value="1"/>
</dbReference>
<comment type="similarity">
    <text evidence="1">Belongs to the intradiol ring-cleavage dioxygenase family.</text>
</comment>
<dbReference type="InterPro" id="IPR050770">
    <property type="entry name" value="Intradiol_RC_Dioxygenase"/>
</dbReference>
<sequence length="206" mass="22061">MTPRPNAPLVPTAWATIGPFFPQTFFRDGDNDLTRLAPDAPQTAQGRPFWLTGRVLQEGGGPCVNAVLEAWQADAAGRFRHPRDPAWQQADPGFLGWGRAWTDAEGCFAFRSILPGGYQDASGPRAPHINLAIIGSGIMGRLATCVFLPDFAEANAADPVLSSLPAPLRPLLVARADGQGPDGAPRFSLDLLLRGDAAEETPFFED</sequence>
<proteinExistence type="inferred from homology"/>
<comment type="caution">
    <text evidence="5">The sequence shown here is derived from an EMBL/GenBank/DDBJ whole genome shotgun (WGS) entry which is preliminary data.</text>
</comment>
<keyword evidence="3 5" id="KW-0560">Oxidoreductase</keyword>
<dbReference type="Proteomes" id="UP000765160">
    <property type="component" value="Unassembled WGS sequence"/>
</dbReference>